<evidence type="ECO:0000313" key="2">
    <source>
        <dbReference type="Proteomes" id="UP001239111"/>
    </source>
</evidence>
<accession>A0ACC2NDB3</accession>
<protein>
    <submittedName>
        <fullName evidence="1">Uncharacterized protein</fullName>
    </submittedName>
</protein>
<keyword evidence="2" id="KW-1185">Reference proteome</keyword>
<sequence length="549" mass="62234">MNGVLDRRRASPRCEATLNSVVPEVSQEHILKKRVELKTQALMMLGQELDQCRAQRDRYKLLAEQLQQDLDRQKEHDSKKVSNGLKRTGNMSDVNKMSTLEEDARMMDLLIEAREKNKCLRLQVDTLRLKLKESQEDIKALRSSRTTTPSPINLVTPALHQREELIEELEKLHVKCKQLKSDLQSVLDEKLELETERDAFKCKAHRLNHELAQALNATRPIDVDALINENRYLQERIQQLLEEKELAQQSVQKYKGMLENKKQKGVLKLGVKSSIGSVMTFKQVEQLLQQGPNLPPQKAAAALTELHSICTALLETLNDKNLALAHQRKTNKILAARICELDRSVESPTTKLLEGYSSAEVDTRCDSTSFTSDLSEERSDCREPESQCDESSFDPDTKNDHSDDSCADQSCSSKTNDKRYFDGSVKIEMSNIIGANGDIENETLNVTIDEEGVKIEQNSLASSDLNGKSEQSDECCVSRRVNRIPKASNCKEEDEEEKSYFTSFGLPANEIQQGSIDDFRRKVDLERSGLPEHLKVLVLKHIDMLKAKV</sequence>
<name>A0ACC2NDB3_9HYME</name>
<proteinExistence type="predicted"/>
<comment type="caution">
    <text evidence="1">The sequence shown here is derived from an EMBL/GenBank/DDBJ whole genome shotgun (WGS) entry which is preliminary data.</text>
</comment>
<gene>
    <name evidence="1" type="ORF">QAD02_000303</name>
</gene>
<evidence type="ECO:0000313" key="1">
    <source>
        <dbReference type="EMBL" id="KAJ8669044.1"/>
    </source>
</evidence>
<reference evidence="1" key="1">
    <citation type="submission" date="2023-04" db="EMBL/GenBank/DDBJ databases">
        <title>A chromosome-level genome assembly of the parasitoid wasp Eretmocerus hayati.</title>
        <authorList>
            <person name="Zhong Y."/>
            <person name="Liu S."/>
            <person name="Liu Y."/>
        </authorList>
    </citation>
    <scope>NUCLEOTIDE SEQUENCE</scope>
    <source>
        <strain evidence="1">ZJU_SS_LIU_2023</strain>
    </source>
</reference>
<organism evidence="1 2">
    <name type="scientific">Eretmocerus hayati</name>
    <dbReference type="NCBI Taxonomy" id="131215"/>
    <lineage>
        <taxon>Eukaryota</taxon>
        <taxon>Metazoa</taxon>
        <taxon>Ecdysozoa</taxon>
        <taxon>Arthropoda</taxon>
        <taxon>Hexapoda</taxon>
        <taxon>Insecta</taxon>
        <taxon>Pterygota</taxon>
        <taxon>Neoptera</taxon>
        <taxon>Endopterygota</taxon>
        <taxon>Hymenoptera</taxon>
        <taxon>Apocrita</taxon>
        <taxon>Proctotrupomorpha</taxon>
        <taxon>Chalcidoidea</taxon>
        <taxon>Aphelinidae</taxon>
        <taxon>Aphelininae</taxon>
        <taxon>Eretmocerus</taxon>
    </lineage>
</organism>
<dbReference type="EMBL" id="CM056743">
    <property type="protein sequence ID" value="KAJ8669044.1"/>
    <property type="molecule type" value="Genomic_DNA"/>
</dbReference>
<dbReference type="Proteomes" id="UP001239111">
    <property type="component" value="Chromosome 3"/>
</dbReference>